<organism evidence="1 2">
    <name type="scientific">Cognatilysobacter lacus</name>
    <dbReference type="NCBI Taxonomy" id="1643323"/>
    <lineage>
        <taxon>Bacteria</taxon>
        <taxon>Pseudomonadati</taxon>
        <taxon>Pseudomonadota</taxon>
        <taxon>Gammaproteobacteria</taxon>
        <taxon>Lysobacterales</taxon>
        <taxon>Lysobacteraceae</taxon>
        <taxon>Cognatilysobacter</taxon>
    </lineage>
</organism>
<gene>
    <name evidence="1" type="ORF">FW784_10010</name>
</gene>
<dbReference type="EMBL" id="VTRV01000110">
    <property type="protein sequence ID" value="TZF88337.1"/>
    <property type="molecule type" value="Genomic_DNA"/>
</dbReference>
<protein>
    <submittedName>
        <fullName evidence="1">Uncharacterized protein</fullName>
    </submittedName>
</protein>
<dbReference type="OrthoDB" id="80147at2"/>
<evidence type="ECO:0000313" key="1">
    <source>
        <dbReference type="EMBL" id="TZF88337.1"/>
    </source>
</evidence>
<accession>A0A5D8Z102</accession>
<reference evidence="1 2" key="1">
    <citation type="submission" date="2019-08" db="EMBL/GenBank/DDBJ databases">
        <title>Draft genome sequence of Lysobacter sp. UKS-15.</title>
        <authorList>
            <person name="Im W.-T."/>
        </authorList>
    </citation>
    <scope>NUCLEOTIDE SEQUENCE [LARGE SCALE GENOMIC DNA]</scope>
    <source>
        <strain evidence="1 2">UKS-15</strain>
    </source>
</reference>
<evidence type="ECO:0000313" key="2">
    <source>
        <dbReference type="Proteomes" id="UP000323164"/>
    </source>
</evidence>
<proteinExistence type="predicted"/>
<keyword evidence="2" id="KW-1185">Reference proteome</keyword>
<sequence length="151" mass="16892">MAAKTALEELNACEYLFFAGISEPEENSLRLLVQEGRRAGEPQTLKVGSGSIEGVIPIDVTAQSRTFELYWPLYISYAVRNESYCDWDDDEEWEGAGFRVYSRSKFLDFVANGTFATAEYPGPFRHFEVLCANHIIDVAAQEVPVVRVVGA</sequence>
<dbReference type="RefSeq" id="WP_149353204.1">
    <property type="nucleotide sequence ID" value="NZ_VTRV01000110.1"/>
</dbReference>
<dbReference type="Proteomes" id="UP000323164">
    <property type="component" value="Unassembled WGS sequence"/>
</dbReference>
<name>A0A5D8Z102_9GAMM</name>
<dbReference type="AlphaFoldDB" id="A0A5D8Z102"/>
<comment type="caution">
    <text evidence="1">The sequence shown here is derived from an EMBL/GenBank/DDBJ whole genome shotgun (WGS) entry which is preliminary data.</text>
</comment>